<dbReference type="SUPFAM" id="SSF52266">
    <property type="entry name" value="SGNH hydrolase"/>
    <property type="match status" value="1"/>
</dbReference>
<dbReference type="CDD" id="cd11577">
    <property type="entry name" value="GH71"/>
    <property type="match status" value="1"/>
</dbReference>
<accession>A0AAN6VBQ7</accession>
<dbReference type="CDD" id="cd01823">
    <property type="entry name" value="SEST_like"/>
    <property type="match status" value="1"/>
</dbReference>
<proteinExistence type="predicted"/>
<dbReference type="Gene3D" id="3.20.20.80">
    <property type="entry name" value="Glycosidases"/>
    <property type="match status" value="1"/>
</dbReference>
<reference evidence="5" key="1">
    <citation type="journal article" date="2023" name="Mol. Phylogenet. Evol.">
        <title>Genome-scale phylogeny and comparative genomics of the fungal order Sordariales.</title>
        <authorList>
            <person name="Hensen N."/>
            <person name="Bonometti L."/>
            <person name="Westerberg I."/>
            <person name="Brannstrom I.O."/>
            <person name="Guillou S."/>
            <person name="Cros-Aarteil S."/>
            <person name="Calhoun S."/>
            <person name="Haridas S."/>
            <person name="Kuo A."/>
            <person name="Mondo S."/>
            <person name="Pangilinan J."/>
            <person name="Riley R."/>
            <person name="LaButti K."/>
            <person name="Andreopoulos B."/>
            <person name="Lipzen A."/>
            <person name="Chen C."/>
            <person name="Yan M."/>
            <person name="Daum C."/>
            <person name="Ng V."/>
            <person name="Clum A."/>
            <person name="Steindorff A."/>
            <person name="Ohm R.A."/>
            <person name="Martin F."/>
            <person name="Silar P."/>
            <person name="Natvig D.O."/>
            <person name="Lalanne C."/>
            <person name="Gautier V."/>
            <person name="Ament-Velasquez S.L."/>
            <person name="Kruys A."/>
            <person name="Hutchinson M.I."/>
            <person name="Powell A.J."/>
            <person name="Barry K."/>
            <person name="Miller A.N."/>
            <person name="Grigoriev I.V."/>
            <person name="Debuchy R."/>
            <person name="Gladieux P."/>
            <person name="Hiltunen Thoren M."/>
            <person name="Johannesson H."/>
        </authorList>
    </citation>
    <scope>NUCLEOTIDE SEQUENCE</scope>
    <source>
        <strain evidence="5">CBS 538.74</strain>
    </source>
</reference>
<dbReference type="EMBL" id="MU857347">
    <property type="protein sequence ID" value="KAK4148513.1"/>
    <property type="molecule type" value="Genomic_DNA"/>
</dbReference>
<evidence type="ECO:0000256" key="2">
    <source>
        <dbReference type="SAM" id="SignalP"/>
    </source>
</evidence>
<evidence type="ECO:0000259" key="3">
    <source>
        <dbReference type="Pfam" id="PF13472"/>
    </source>
</evidence>
<dbReference type="Gene3D" id="3.40.50.1110">
    <property type="entry name" value="SGNH hydrolase"/>
    <property type="match status" value="1"/>
</dbReference>
<dbReference type="GO" id="GO:0006508">
    <property type="term" value="P:proteolysis"/>
    <property type="evidence" value="ECO:0007669"/>
    <property type="project" value="InterPro"/>
</dbReference>
<dbReference type="GO" id="GO:0004222">
    <property type="term" value="F:metalloendopeptidase activity"/>
    <property type="evidence" value="ECO:0007669"/>
    <property type="project" value="InterPro"/>
</dbReference>
<dbReference type="InterPro" id="IPR036514">
    <property type="entry name" value="SGNH_hydro_sf"/>
</dbReference>
<dbReference type="GO" id="GO:0004252">
    <property type="term" value="F:serine-type endopeptidase activity"/>
    <property type="evidence" value="ECO:0007669"/>
    <property type="project" value="InterPro"/>
</dbReference>
<dbReference type="Pfam" id="PF03659">
    <property type="entry name" value="Glyco_hydro_71"/>
    <property type="match status" value="1"/>
</dbReference>
<gene>
    <name evidence="5" type="ORF">C8A00DRAFT_19669</name>
</gene>
<dbReference type="InterPro" id="IPR005197">
    <property type="entry name" value="Glyco_hydro_71"/>
</dbReference>
<evidence type="ECO:0000313" key="6">
    <source>
        <dbReference type="Proteomes" id="UP001302745"/>
    </source>
</evidence>
<dbReference type="InterPro" id="IPR037460">
    <property type="entry name" value="SEST-like"/>
</dbReference>
<dbReference type="InterPro" id="IPR029463">
    <property type="entry name" value="Lys_MEP"/>
</dbReference>
<dbReference type="GO" id="GO:0006629">
    <property type="term" value="P:lipid metabolic process"/>
    <property type="evidence" value="ECO:0007669"/>
    <property type="project" value="TreeGrafter"/>
</dbReference>
<protein>
    <submittedName>
        <fullName evidence="5">Mutanase-like protein 1</fullName>
    </submittedName>
</protein>
<dbReference type="InterPro" id="IPR024079">
    <property type="entry name" value="MetalloPept_cat_dom_sf"/>
</dbReference>
<dbReference type="PANTHER" id="PTHR37981:SF1">
    <property type="entry name" value="SGNH HYDROLASE-TYPE ESTERASE DOMAIN-CONTAINING PROTEIN"/>
    <property type="match status" value="1"/>
</dbReference>
<dbReference type="GO" id="GO:0051118">
    <property type="term" value="F:glucan endo-1,3-alpha-glucosidase activity"/>
    <property type="evidence" value="ECO:0007669"/>
    <property type="project" value="InterPro"/>
</dbReference>
<evidence type="ECO:0000313" key="5">
    <source>
        <dbReference type="EMBL" id="KAK4148513.1"/>
    </source>
</evidence>
<evidence type="ECO:0000259" key="4">
    <source>
        <dbReference type="Pfam" id="PF14521"/>
    </source>
</evidence>
<keyword evidence="6" id="KW-1185">Reference proteome</keyword>
<comment type="caution">
    <text evidence="5">The sequence shown here is derived from an EMBL/GenBank/DDBJ whole genome shotgun (WGS) entry which is preliminary data.</text>
</comment>
<organism evidence="5 6">
    <name type="scientific">Chaetomidium leptoderma</name>
    <dbReference type="NCBI Taxonomy" id="669021"/>
    <lineage>
        <taxon>Eukaryota</taxon>
        <taxon>Fungi</taxon>
        <taxon>Dikarya</taxon>
        <taxon>Ascomycota</taxon>
        <taxon>Pezizomycotina</taxon>
        <taxon>Sordariomycetes</taxon>
        <taxon>Sordariomycetidae</taxon>
        <taxon>Sordariales</taxon>
        <taxon>Chaetomiaceae</taxon>
        <taxon>Chaetomidium</taxon>
    </lineage>
</organism>
<evidence type="ECO:0000256" key="1">
    <source>
        <dbReference type="SAM" id="MobiDB-lite"/>
    </source>
</evidence>
<dbReference type="SUPFAM" id="SSF52743">
    <property type="entry name" value="Subtilisin-like"/>
    <property type="match status" value="1"/>
</dbReference>
<dbReference type="Proteomes" id="UP001302745">
    <property type="component" value="Unassembled WGS sequence"/>
</dbReference>
<feature type="domain" description="Lysine-specific metallo-endopeptidase" evidence="4">
    <location>
        <begin position="681"/>
        <end position="818"/>
    </location>
</feature>
<dbReference type="Pfam" id="PF14521">
    <property type="entry name" value="Aspzincin_M35"/>
    <property type="match status" value="1"/>
</dbReference>
<dbReference type="Pfam" id="PF13472">
    <property type="entry name" value="Lipase_GDSL_2"/>
    <property type="match status" value="1"/>
</dbReference>
<dbReference type="PANTHER" id="PTHR37981">
    <property type="entry name" value="LIPASE 2"/>
    <property type="match status" value="1"/>
</dbReference>
<feature type="chain" id="PRO_5043006473" evidence="2">
    <location>
        <begin position="19"/>
        <end position="1360"/>
    </location>
</feature>
<dbReference type="InterPro" id="IPR036852">
    <property type="entry name" value="Peptidase_S8/S53_dom_sf"/>
</dbReference>
<feature type="signal peptide" evidence="2">
    <location>
        <begin position="1"/>
        <end position="18"/>
    </location>
</feature>
<dbReference type="GO" id="GO:0016788">
    <property type="term" value="F:hydrolase activity, acting on ester bonds"/>
    <property type="evidence" value="ECO:0007669"/>
    <property type="project" value="InterPro"/>
</dbReference>
<keyword evidence="2" id="KW-0732">Signal</keyword>
<reference evidence="5" key="2">
    <citation type="submission" date="2023-05" db="EMBL/GenBank/DDBJ databases">
        <authorList>
            <consortium name="Lawrence Berkeley National Laboratory"/>
            <person name="Steindorff A."/>
            <person name="Hensen N."/>
            <person name="Bonometti L."/>
            <person name="Westerberg I."/>
            <person name="Brannstrom I.O."/>
            <person name="Guillou S."/>
            <person name="Cros-Aarteil S."/>
            <person name="Calhoun S."/>
            <person name="Haridas S."/>
            <person name="Kuo A."/>
            <person name="Mondo S."/>
            <person name="Pangilinan J."/>
            <person name="Riley R."/>
            <person name="Labutti K."/>
            <person name="Andreopoulos B."/>
            <person name="Lipzen A."/>
            <person name="Chen C."/>
            <person name="Yanf M."/>
            <person name="Daum C."/>
            <person name="Ng V."/>
            <person name="Clum A."/>
            <person name="Ohm R."/>
            <person name="Martin F."/>
            <person name="Silar P."/>
            <person name="Natvig D."/>
            <person name="Lalanne C."/>
            <person name="Gautier V."/>
            <person name="Ament-Velasquez S.L."/>
            <person name="Kruys A."/>
            <person name="Hutchinson M.I."/>
            <person name="Powell A.J."/>
            <person name="Barry K."/>
            <person name="Miller A.N."/>
            <person name="Grigoriev I.V."/>
            <person name="Debuchy R."/>
            <person name="Gladieux P."/>
            <person name="Thoren M.H."/>
            <person name="Johannesson H."/>
        </authorList>
    </citation>
    <scope>NUCLEOTIDE SEQUENCE</scope>
    <source>
        <strain evidence="5">CBS 538.74</strain>
    </source>
</reference>
<sequence>MRLASALAALLAPCHVAARAVFAHFMVGNTALFEVSDWINNMNLANDAHIDAFALNIAYDWPKNNEVLEKAFQAAASTGFRLFFSFDYAGNGPWPAELVMDLIRKYGSHSAYFQHQSKPFVSTFEGPAQAEDWVTIKQTTPCFFMPDWSSLGAGPASTAAGGVADGLFSWAAWPYGRENITTYIDASYIQALGSKPYMMPVSPWFYTNLPGYDKNWAWRGDDLWYERWQQVLYLQPEFVQIISWNDYGESHYIGPLDDRQYEAFEIGKAPFNYVENMPHDGWRTHLPWLIDTYKGLNPAIVTESAVMWFRKSPGGNCQDGGTTGNTASQLQIEFPPKIIFDDKIFIAALLFKPAELWLPNAGENGGLFFVPRDEWDYMPPNGFGIYRHSIPLNRVINNPEITTSVRASLMRAALQPRGFIELSTDVVPQNSCDLGLANWNAVVTTGESTENPLGAENPLPLSDQVCVEGFGSTHFGDFDALCELTCKYGYCPISACVCTKMGEQRDVPSPQYPELHEAYPANGDMNYAGLCSYSCNTLGVCYEEFCSKTPQPVYIPEHSPFSNPACTGGVAKPDFERYYAGLCSYACNWGFCPMHVCTCTETGPLNIPPPIISPTGKSDNLDDAGLCGFACSRGYCPQPCSYSVPIVFIDDTCSNDQKNMIRTEMSNAYDMAVAARDHLQEGGYFDHFFSQTLRNQPNFAADIQETYRRIADMPSGTSSDYTILVSCDGTKKSCTEKKWYASMTDRTQVMNFCPVFFNDPNLKFSGTVLNDCPSINLRNAHQTKAAVIVHETSHTYYAMRGGDPAVDVAYGYNGCSALPRGLFDRSCTSYGQRKSLGEGKGFTPAICPNQAGDEGLCHADMSAQNADTYAHIAAGIYFTRQCKRTIPHPFAVTVAERADSGVPAVTATEKRRLVEPPMSHNKTRPRHPHDGRFPRGAQHKQPAAVLQARADSCPLMDDFIIWDGSEEDLNSIGFLGYAHFGDSYASGMGTGTTEGDECRVGSNNYGDLVYGYIGDSSLSYERRSCSGDTTDGLYGQIDGWGNAPEVNVVTLTVGGNDLGFSTLVKECVISWGVFTTGGGLRERCLKAEDAAKAHMTDLSDNGLRGRLKEAYVRILRKTGRRDTNLYVAGYPTFFNEETTDCNESSFHWFLGGYKPSSNDWPLNRMVWLTPELRKELNDLVRQLNGVIRDAVDAANQAHGGNQVHFVDMEPVFEDGHHLWCEQGVHEPDSSRAETWFFLSAWPDVDPGAAAAEEAERAALFAQGRIPLPDANTCRAALGANPDPYAVAMCDVAEVIRDDPDGIEAQLYASASADLASGNFNSQNVSGWYPTRQIKTFHPRTPGMYAYRDAVIKKMQEVGQW</sequence>
<feature type="domain" description="SGNH hydrolase-type esterase" evidence="3">
    <location>
        <begin position="980"/>
        <end position="1221"/>
    </location>
</feature>
<name>A0AAN6VBQ7_9PEZI</name>
<feature type="region of interest" description="Disordered" evidence="1">
    <location>
        <begin position="916"/>
        <end position="938"/>
    </location>
</feature>
<dbReference type="InterPro" id="IPR013830">
    <property type="entry name" value="SGNH_hydro"/>
</dbReference>
<dbReference type="Gene3D" id="3.40.390.10">
    <property type="entry name" value="Collagenase (Catalytic Domain)"/>
    <property type="match status" value="1"/>
</dbReference>
<dbReference type="SUPFAM" id="SSF55486">
    <property type="entry name" value="Metalloproteases ('zincins'), catalytic domain"/>
    <property type="match status" value="1"/>
</dbReference>